<dbReference type="CDD" id="cd00038">
    <property type="entry name" value="CAP_ED"/>
    <property type="match status" value="2"/>
</dbReference>
<name>D0LY72_HALO1</name>
<organism evidence="3 4">
    <name type="scientific">Haliangium ochraceum (strain DSM 14365 / JCM 11303 / SMP-2)</name>
    <dbReference type="NCBI Taxonomy" id="502025"/>
    <lineage>
        <taxon>Bacteria</taxon>
        <taxon>Pseudomonadati</taxon>
        <taxon>Myxococcota</taxon>
        <taxon>Polyangia</taxon>
        <taxon>Haliangiales</taxon>
        <taxon>Kofleriaceae</taxon>
        <taxon>Haliangium</taxon>
    </lineage>
</organism>
<dbReference type="AlphaFoldDB" id="D0LY72"/>
<dbReference type="PROSITE" id="PS50042">
    <property type="entry name" value="CNMP_BINDING_3"/>
    <property type="match status" value="2"/>
</dbReference>
<dbReference type="InterPro" id="IPR050397">
    <property type="entry name" value="Env_Response_Regulators"/>
</dbReference>
<reference evidence="3 4" key="1">
    <citation type="journal article" date="2010" name="Stand. Genomic Sci.">
        <title>Complete genome sequence of Haliangium ochraceum type strain (SMP-2).</title>
        <authorList>
            <consortium name="US DOE Joint Genome Institute (JGI-PGF)"/>
            <person name="Ivanova N."/>
            <person name="Daum C."/>
            <person name="Lang E."/>
            <person name="Abt B."/>
            <person name="Kopitz M."/>
            <person name="Saunders E."/>
            <person name="Lapidus A."/>
            <person name="Lucas S."/>
            <person name="Glavina Del Rio T."/>
            <person name="Nolan M."/>
            <person name="Tice H."/>
            <person name="Copeland A."/>
            <person name="Cheng J.F."/>
            <person name="Chen F."/>
            <person name="Bruce D."/>
            <person name="Goodwin L."/>
            <person name="Pitluck S."/>
            <person name="Mavromatis K."/>
            <person name="Pati A."/>
            <person name="Mikhailova N."/>
            <person name="Chen A."/>
            <person name="Palaniappan K."/>
            <person name="Land M."/>
            <person name="Hauser L."/>
            <person name="Chang Y.J."/>
            <person name="Jeffries C.D."/>
            <person name="Detter J.C."/>
            <person name="Brettin T."/>
            <person name="Rohde M."/>
            <person name="Goker M."/>
            <person name="Bristow J."/>
            <person name="Markowitz V."/>
            <person name="Eisen J.A."/>
            <person name="Hugenholtz P."/>
            <person name="Kyrpides N.C."/>
            <person name="Klenk H.P."/>
        </authorList>
    </citation>
    <scope>NUCLEOTIDE SEQUENCE [LARGE SCALE GENOMIC DNA]</scope>
    <source>
        <strain evidence="4">DSM 14365 / CIP 107738 / JCM 11303 / AJ 13395 / SMP-2</strain>
    </source>
</reference>
<feature type="region of interest" description="Disordered" evidence="1">
    <location>
        <begin position="303"/>
        <end position="356"/>
    </location>
</feature>
<evidence type="ECO:0000313" key="4">
    <source>
        <dbReference type="Proteomes" id="UP000001880"/>
    </source>
</evidence>
<gene>
    <name evidence="3" type="ordered locus">Hoch_3722</name>
</gene>
<dbReference type="EMBL" id="CP001804">
    <property type="protein sequence ID" value="ACY16222.1"/>
    <property type="molecule type" value="Genomic_DNA"/>
</dbReference>
<dbReference type="STRING" id="502025.Hoch_3722"/>
<feature type="region of interest" description="Disordered" evidence="1">
    <location>
        <begin position="391"/>
        <end position="459"/>
    </location>
</feature>
<dbReference type="KEGG" id="hoh:Hoch_3722"/>
<proteinExistence type="predicted"/>
<dbReference type="SMART" id="SM00100">
    <property type="entry name" value="cNMP"/>
    <property type="match status" value="2"/>
</dbReference>
<dbReference type="Proteomes" id="UP000001880">
    <property type="component" value="Chromosome"/>
</dbReference>
<dbReference type="PANTHER" id="PTHR24567">
    <property type="entry name" value="CRP FAMILY TRANSCRIPTIONAL REGULATORY PROTEIN"/>
    <property type="match status" value="1"/>
</dbReference>
<dbReference type="SUPFAM" id="SSF51206">
    <property type="entry name" value="cAMP-binding domain-like"/>
    <property type="match status" value="2"/>
</dbReference>
<dbReference type="eggNOG" id="COG0664">
    <property type="taxonomic scope" value="Bacteria"/>
</dbReference>
<keyword evidence="4" id="KW-1185">Reference proteome</keyword>
<dbReference type="InterPro" id="IPR014710">
    <property type="entry name" value="RmlC-like_jellyroll"/>
</dbReference>
<sequence length="760" mass="81015">MKLRNLIKDLRRKLRRDEDNLALRLELADLCRDDGNHAEALETYREVAISAWQAGRLQQAQDACERALTIAPQDVELNALIGDIDAALGAPPNDGESRNPGPKRRAKVWHTAAGPATPAPVEADKGQPRRSSQQRAAAPEPQRRGTSELTYTPTPLPAPLPLHDAADDSLLLHQPVGIKAQPSGPVPTVSMPADIDTGDDDVLALAGTGDEVGQGGAVVPSFHPPGIQQLATTVDAMSTLGDSASSSFGDDDEEEEITDVRGLGAETGLHQLPQQHAAIPLPSDGVPSGDNRDSQDLTAPLARVNARVEATPQSKPSRSRVVRDSRPVAVSGEISISDRQSEAAPAERAPDASAEPREAWYAAGAEGAGNEDDEEEVTDTGATTQLRQQDYAEAHAAPQRASTLAGAGVDDTGRVAAPLDDDEDPSPTLSDTQPVDVESVDEDKLVAEQAAPRGRRRRRAAASTLVDMAPPVQPAMPTQSARAAALATIFPSFPAYVLDELAERITLREFRDGEEILQQGQESRACYLVMSGSVRLSRRARPGVGDEIAETGLLTRGALFGVRSLLPERTSVAAAHAAGPCRVYEVPRRALRELAAIHHTLGPLLEVFYREHLTAMLLHSAPFLSSLPAAWRDGLQGRFRPLRRAAGESILRQGERTGGLYLVVLGAVEIVQRLSPSRAKLLATIGEGCFFSDMSVLAGKDETAGASVSAAGPLELAVLPAEEFSRVLAEAPALWRELCEQDPDSELLRCSLLTGRTRAI</sequence>
<dbReference type="InterPro" id="IPR011990">
    <property type="entry name" value="TPR-like_helical_dom_sf"/>
</dbReference>
<dbReference type="GO" id="GO:0003700">
    <property type="term" value="F:DNA-binding transcription factor activity"/>
    <property type="evidence" value="ECO:0007669"/>
    <property type="project" value="TreeGrafter"/>
</dbReference>
<protein>
    <submittedName>
        <fullName evidence="3">Putative transcriptional regulator, Crp/Fnr family</fullName>
    </submittedName>
</protein>
<evidence type="ECO:0000313" key="3">
    <source>
        <dbReference type="EMBL" id="ACY16222.1"/>
    </source>
</evidence>
<dbReference type="Pfam" id="PF00027">
    <property type="entry name" value="cNMP_binding"/>
    <property type="match status" value="2"/>
</dbReference>
<dbReference type="Gene3D" id="1.25.40.10">
    <property type="entry name" value="Tetratricopeptide repeat domain"/>
    <property type="match status" value="1"/>
</dbReference>
<dbReference type="InterPro" id="IPR018490">
    <property type="entry name" value="cNMP-bd_dom_sf"/>
</dbReference>
<dbReference type="HOGENOM" id="CLU_366722_0_0_7"/>
<evidence type="ECO:0000256" key="1">
    <source>
        <dbReference type="SAM" id="MobiDB-lite"/>
    </source>
</evidence>
<dbReference type="GO" id="GO:0005829">
    <property type="term" value="C:cytosol"/>
    <property type="evidence" value="ECO:0007669"/>
    <property type="project" value="TreeGrafter"/>
</dbReference>
<feature type="region of interest" description="Disordered" evidence="1">
    <location>
        <begin position="86"/>
        <end position="163"/>
    </location>
</feature>
<accession>D0LY72</accession>
<feature type="domain" description="Cyclic nucleotide-binding" evidence="2">
    <location>
        <begin position="489"/>
        <end position="594"/>
    </location>
</feature>
<evidence type="ECO:0000259" key="2">
    <source>
        <dbReference type="PROSITE" id="PS50042"/>
    </source>
</evidence>
<dbReference type="Gene3D" id="2.60.120.10">
    <property type="entry name" value="Jelly Rolls"/>
    <property type="match status" value="2"/>
</dbReference>
<dbReference type="SUPFAM" id="SSF48452">
    <property type="entry name" value="TPR-like"/>
    <property type="match status" value="1"/>
</dbReference>
<dbReference type="PANTHER" id="PTHR24567:SF68">
    <property type="entry name" value="DNA-BINDING TRANSCRIPTIONAL DUAL REGULATOR CRP"/>
    <property type="match status" value="1"/>
</dbReference>
<feature type="domain" description="Cyclic nucleotide-binding" evidence="2">
    <location>
        <begin position="623"/>
        <end position="745"/>
    </location>
</feature>
<dbReference type="InterPro" id="IPR000595">
    <property type="entry name" value="cNMP-bd_dom"/>
</dbReference>
<dbReference type="eggNOG" id="COG0457">
    <property type="taxonomic scope" value="Bacteria"/>
</dbReference>